<dbReference type="OrthoDB" id="60955at2759"/>
<organism evidence="10 11">
    <name type="scientific">Pocillopora damicornis</name>
    <name type="common">Cauliflower coral</name>
    <name type="synonym">Millepora damicornis</name>
    <dbReference type="NCBI Taxonomy" id="46731"/>
    <lineage>
        <taxon>Eukaryota</taxon>
        <taxon>Metazoa</taxon>
        <taxon>Cnidaria</taxon>
        <taxon>Anthozoa</taxon>
        <taxon>Hexacorallia</taxon>
        <taxon>Scleractinia</taxon>
        <taxon>Astrocoeniina</taxon>
        <taxon>Pocilloporidae</taxon>
        <taxon>Pocillopora</taxon>
    </lineage>
</organism>
<dbReference type="Proteomes" id="UP000275408">
    <property type="component" value="Unassembled WGS sequence"/>
</dbReference>
<feature type="region of interest" description="Disordered" evidence="9">
    <location>
        <begin position="654"/>
        <end position="710"/>
    </location>
</feature>
<dbReference type="GO" id="GO:0061700">
    <property type="term" value="C:GATOR2 complex"/>
    <property type="evidence" value="ECO:0007669"/>
    <property type="project" value="TreeGrafter"/>
</dbReference>
<evidence type="ECO:0000256" key="6">
    <source>
        <dbReference type="ARBA" id="ARBA00022833"/>
    </source>
</evidence>
<dbReference type="AlphaFoldDB" id="A0A3M6U102"/>
<evidence type="ECO:0000256" key="1">
    <source>
        <dbReference type="ARBA" id="ARBA00008134"/>
    </source>
</evidence>
<dbReference type="GO" id="GO:1904263">
    <property type="term" value="P:positive regulation of TORC1 signaling"/>
    <property type="evidence" value="ECO:0007669"/>
    <property type="project" value="TreeGrafter"/>
</dbReference>
<dbReference type="CDD" id="cd16693">
    <property type="entry name" value="mRING-H2-C3H3C2_WDR24"/>
    <property type="match status" value="1"/>
</dbReference>
<dbReference type="GO" id="GO:0034198">
    <property type="term" value="P:cellular response to amino acid starvation"/>
    <property type="evidence" value="ECO:0007669"/>
    <property type="project" value="TreeGrafter"/>
</dbReference>
<protein>
    <recommendedName>
        <fullName evidence="7">GATOR2 complex protein WDR24</fullName>
    </recommendedName>
</protein>
<evidence type="ECO:0000256" key="4">
    <source>
        <dbReference type="ARBA" id="ARBA00022737"/>
    </source>
</evidence>
<evidence type="ECO:0000256" key="5">
    <source>
        <dbReference type="ARBA" id="ARBA00022771"/>
    </source>
</evidence>
<name>A0A3M6U102_POCDA</name>
<dbReference type="InterPro" id="IPR037590">
    <property type="entry name" value="WDR24"/>
</dbReference>
<keyword evidence="2 8" id="KW-0853">WD repeat</keyword>
<keyword evidence="4" id="KW-0677">Repeat</keyword>
<evidence type="ECO:0000256" key="9">
    <source>
        <dbReference type="SAM" id="MobiDB-lite"/>
    </source>
</evidence>
<dbReference type="PROSITE" id="PS00678">
    <property type="entry name" value="WD_REPEATS_1"/>
    <property type="match status" value="1"/>
</dbReference>
<dbReference type="PANTHER" id="PTHR46200">
    <property type="entry name" value="GATOR COMPLEX PROTEIN WDR24"/>
    <property type="match status" value="1"/>
</dbReference>
<evidence type="ECO:0000313" key="10">
    <source>
        <dbReference type="EMBL" id="RMX47343.1"/>
    </source>
</evidence>
<feature type="repeat" description="WD" evidence="8">
    <location>
        <begin position="147"/>
        <end position="189"/>
    </location>
</feature>
<dbReference type="Gene3D" id="2.130.10.10">
    <property type="entry name" value="YVTN repeat-like/Quinoprotein amine dehydrogenase"/>
    <property type="match status" value="2"/>
</dbReference>
<dbReference type="InterPro" id="IPR015943">
    <property type="entry name" value="WD40/YVTN_repeat-like_dom_sf"/>
</dbReference>
<dbReference type="SUPFAM" id="SSF50978">
    <property type="entry name" value="WD40 repeat-like"/>
    <property type="match status" value="1"/>
</dbReference>
<keyword evidence="11" id="KW-1185">Reference proteome</keyword>
<feature type="compositionally biased region" description="Polar residues" evidence="9">
    <location>
        <begin position="676"/>
        <end position="710"/>
    </location>
</feature>
<proteinExistence type="inferred from homology"/>
<evidence type="ECO:0000256" key="8">
    <source>
        <dbReference type="PROSITE-ProRule" id="PRU00221"/>
    </source>
</evidence>
<comment type="similarity">
    <text evidence="1">Belongs to the WD repeat WDR24 family.</text>
</comment>
<keyword evidence="6" id="KW-0862">Zinc</keyword>
<evidence type="ECO:0000256" key="3">
    <source>
        <dbReference type="ARBA" id="ARBA00022723"/>
    </source>
</evidence>
<dbReference type="InterPro" id="IPR001680">
    <property type="entry name" value="WD40_rpt"/>
</dbReference>
<feature type="repeat" description="WD" evidence="8">
    <location>
        <begin position="190"/>
        <end position="225"/>
    </location>
</feature>
<dbReference type="PANTHER" id="PTHR46200:SF1">
    <property type="entry name" value="GATOR COMPLEX PROTEIN WDR24"/>
    <property type="match status" value="1"/>
</dbReference>
<dbReference type="Pfam" id="PF00400">
    <property type="entry name" value="WD40"/>
    <property type="match status" value="3"/>
</dbReference>
<evidence type="ECO:0000256" key="2">
    <source>
        <dbReference type="ARBA" id="ARBA00022574"/>
    </source>
</evidence>
<keyword evidence="3" id="KW-0479">Metal-binding</keyword>
<evidence type="ECO:0000256" key="7">
    <source>
        <dbReference type="ARBA" id="ARBA00040269"/>
    </source>
</evidence>
<dbReference type="STRING" id="46731.A0A3M6U102"/>
<feature type="region of interest" description="Disordered" evidence="9">
    <location>
        <begin position="501"/>
        <end position="584"/>
    </location>
</feature>
<evidence type="ECO:0000313" key="11">
    <source>
        <dbReference type="Proteomes" id="UP000275408"/>
    </source>
</evidence>
<keyword evidence="5" id="KW-0863">Zinc-finger</keyword>
<reference evidence="10 11" key="1">
    <citation type="journal article" date="2018" name="Sci. Rep.">
        <title>Comparative analysis of the Pocillopora damicornis genome highlights role of immune system in coral evolution.</title>
        <authorList>
            <person name="Cunning R."/>
            <person name="Bay R.A."/>
            <person name="Gillette P."/>
            <person name="Baker A.C."/>
            <person name="Traylor-Knowles N."/>
        </authorList>
    </citation>
    <scope>NUCLEOTIDE SEQUENCE [LARGE SCALE GENOMIC DNA]</scope>
    <source>
        <strain evidence="10">RSMAS</strain>
        <tissue evidence="10">Whole animal</tissue>
    </source>
</reference>
<accession>A0A3M6U102</accession>
<dbReference type="PROSITE" id="PS50294">
    <property type="entry name" value="WD_REPEATS_REGION"/>
    <property type="match status" value="1"/>
</dbReference>
<comment type="caution">
    <text evidence="10">The sequence shown here is derived from an EMBL/GenBank/DDBJ whole genome shotgun (WGS) entry which is preliminary data.</text>
</comment>
<feature type="compositionally biased region" description="Polar residues" evidence="9">
    <location>
        <begin position="539"/>
        <end position="570"/>
    </location>
</feature>
<dbReference type="SMART" id="SM00320">
    <property type="entry name" value="WD40"/>
    <property type="match status" value="5"/>
</dbReference>
<dbReference type="InterPro" id="IPR036322">
    <property type="entry name" value="WD40_repeat_dom_sf"/>
</dbReference>
<sequence length="893" mass="99341">MRGLGLRGNVHQFLFCKCHAMSFWELVEKPSVHEMAKTQEKGVGGGINNACTMHCNVDGALNSLSTSKDGSQVVVAGRNVFKVIGIEESGFVEKTNLRCGRINLNFSITDVQWHPVDDHILATAATNGAVVLWNLNKITRQKQELVFNDHKRTVNKIQFHPFEKDILLSGSQDGTMKYFDLRKQSVASTFYGKAESIRDVQFSPFDGQKFAAACENGNVQLWDTRMPSSPLNQYMGHNGPTFAIDWHPEEKTWVASAGRDKMVKVWEVCGKEHLVNTIQTIASVARIKWRPQRKYQIASCSLLVDFDIHVWDIRRPYIPYASFGEHKDAVTGILWRQTLRNKDPFVFLSCAKDSMLYQHVFSDAQHPAEHAPRVGLSINVNGDISVASSDQLFRRIPAQSMTQTRPRGGNNNTHSIIASHRKFQDMADNVSEVKSTLLVHQSSKSTKEDWFRILAQSYQLSGWSYSELCEYNYTVASQLMMHEHAQTWSVLKTLYGMTGGSGTSSAALGSNPKSPLAAGSHGSGGGQSTTGNPEPLSVGVSTQSNIQTSSANHKSSAEPTVTQNVIPASETQDDNKDLSSTSSENENAKLMNFEGQGVNTLPFLLQILTEGNKIFLEFTFNDFDHDELQFHYDGPITLADAPQEWKLASEAFEPRAALDDRPTFPTMDQETDRPDSPTSNIESEATSATNPKSLIDSSLENQGSVSPSNKTLSLPEWDFTPLVVEMLHHFADEGDVQMCVSALIVLGEKIRNNIDEQTQEQWLLAYIGEYCDLNIVKMVAAIDSDLLGRLQLWSVANQIIKLSSLPAVSTLNQESTTVYTSCGRCSKPLTKSGWYCERCRSLVFPCSVCHLMVKGLNVWCQGCGHGGHLTHMQEWFEKYIWCPAGCGHMCEYT</sequence>
<dbReference type="GO" id="GO:0016239">
    <property type="term" value="P:positive regulation of macroautophagy"/>
    <property type="evidence" value="ECO:0007669"/>
    <property type="project" value="TreeGrafter"/>
</dbReference>
<gene>
    <name evidence="10" type="ORF">pdam_00012589</name>
</gene>
<dbReference type="GO" id="GO:0005829">
    <property type="term" value="C:cytosol"/>
    <property type="evidence" value="ECO:0007669"/>
    <property type="project" value="TreeGrafter"/>
</dbReference>
<dbReference type="PROSITE" id="PS50082">
    <property type="entry name" value="WD_REPEATS_2"/>
    <property type="match status" value="3"/>
</dbReference>
<dbReference type="InterPro" id="IPR019775">
    <property type="entry name" value="WD40_repeat_CS"/>
</dbReference>
<dbReference type="GO" id="GO:0005774">
    <property type="term" value="C:vacuolar membrane"/>
    <property type="evidence" value="ECO:0007669"/>
    <property type="project" value="TreeGrafter"/>
</dbReference>
<dbReference type="EMBL" id="RCHS01002437">
    <property type="protein sequence ID" value="RMX47343.1"/>
    <property type="molecule type" value="Genomic_DNA"/>
</dbReference>
<dbReference type="GO" id="GO:0008270">
    <property type="term" value="F:zinc ion binding"/>
    <property type="evidence" value="ECO:0007669"/>
    <property type="project" value="UniProtKB-KW"/>
</dbReference>
<feature type="repeat" description="WD" evidence="8">
    <location>
        <begin position="234"/>
        <end position="268"/>
    </location>
</feature>